<comment type="caution">
    <text evidence="2">The sequence shown here is derived from an EMBL/GenBank/DDBJ whole genome shotgun (WGS) entry which is preliminary data.</text>
</comment>
<evidence type="ECO:0000259" key="1">
    <source>
        <dbReference type="Pfam" id="PF00694"/>
    </source>
</evidence>
<sequence length="461" mass="48609">SDWISGDDVALELERRLAFSPPRGRVLEFQLVEPGALPLADRVAVAMRAPRLGATAILFPSDEVTRSFLKAQGREADWKPIGALAFTERNGSGLDFDFSDLEPAVAPPEARAVLRLRDLGEAPVTAVWIGPEASLLDLERLARSWAGARVQDGVDCRVTLGHRQLHESAARAGLLSALRVAGARIEMPLAPPRPRPGAGLALACGAPGARAQGWHESGVLACAAAALTAMYVLDDRLIERPASEPTPPVDGARDGTWPRGPRITGPLRGTVLLVLGDHVGTDRILPWGARVRPLASDLARLAGHLFAGVYSDFAARARAAGQGWVVAGRDFGVGPRREEIGLAAVALGIRGLLARSFDPEFRSLLRRHGLLALRFADELDLAALALGDEVEIPDLPDGFEEGKPLVVRNLTRGVQVAVHHDLDQAGVDEVRAGGLLAALRAGTASGAAPGPSAPSARDTVA</sequence>
<dbReference type="GO" id="GO:0019629">
    <property type="term" value="P:propionate catabolic process, 2-methylcitrate cycle"/>
    <property type="evidence" value="ECO:0007669"/>
    <property type="project" value="TreeGrafter"/>
</dbReference>
<dbReference type="InterPro" id="IPR015932">
    <property type="entry name" value="Aconitase_dom2"/>
</dbReference>
<dbReference type="GO" id="GO:0047456">
    <property type="term" value="F:2-methylisocitrate dehydratase activity"/>
    <property type="evidence" value="ECO:0007669"/>
    <property type="project" value="TreeGrafter"/>
</dbReference>
<evidence type="ECO:0000313" key="2">
    <source>
        <dbReference type="EMBL" id="TMQ73449.1"/>
    </source>
</evidence>
<reference evidence="2 3" key="1">
    <citation type="journal article" date="2019" name="Nat. Microbiol.">
        <title>Mediterranean grassland soil C-N compound turnover is dependent on rainfall and depth, and is mediated by genomically divergent microorganisms.</title>
        <authorList>
            <person name="Diamond S."/>
            <person name="Andeer P.F."/>
            <person name="Li Z."/>
            <person name="Crits-Christoph A."/>
            <person name="Burstein D."/>
            <person name="Anantharaman K."/>
            <person name="Lane K.R."/>
            <person name="Thomas B.C."/>
            <person name="Pan C."/>
            <person name="Northen T.R."/>
            <person name="Banfield J.F."/>
        </authorList>
    </citation>
    <scope>NUCLEOTIDE SEQUENCE [LARGE SCALE GENOMIC DNA]</scope>
    <source>
        <strain evidence="2">WS_10</strain>
    </source>
</reference>
<dbReference type="Proteomes" id="UP000319836">
    <property type="component" value="Unassembled WGS sequence"/>
</dbReference>
<name>A0A538UCJ5_UNCEI</name>
<organism evidence="2 3">
    <name type="scientific">Eiseniibacteriota bacterium</name>
    <dbReference type="NCBI Taxonomy" id="2212470"/>
    <lineage>
        <taxon>Bacteria</taxon>
        <taxon>Candidatus Eiseniibacteriota</taxon>
    </lineage>
</organism>
<dbReference type="GO" id="GO:0051539">
    <property type="term" value="F:4 iron, 4 sulfur cluster binding"/>
    <property type="evidence" value="ECO:0007669"/>
    <property type="project" value="TreeGrafter"/>
</dbReference>
<protein>
    <recommendedName>
        <fullName evidence="1">Aconitase A/isopropylmalate dehydratase small subunit swivel domain-containing protein</fullName>
    </recommendedName>
</protein>
<dbReference type="InterPro" id="IPR015928">
    <property type="entry name" value="Aconitase/3IPM_dehydase_swvl"/>
</dbReference>
<dbReference type="GO" id="GO:0005829">
    <property type="term" value="C:cytosol"/>
    <property type="evidence" value="ECO:0007669"/>
    <property type="project" value="TreeGrafter"/>
</dbReference>
<dbReference type="GO" id="GO:0006099">
    <property type="term" value="P:tricarboxylic acid cycle"/>
    <property type="evidence" value="ECO:0007669"/>
    <property type="project" value="TreeGrafter"/>
</dbReference>
<dbReference type="Gene3D" id="3.20.19.10">
    <property type="entry name" value="Aconitase, domain 4"/>
    <property type="match status" value="1"/>
</dbReference>
<feature type="domain" description="Aconitase A/isopropylmalate dehydratase small subunit swivel" evidence="1">
    <location>
        <begin position="313"/>
        <end position="377"/>
    </location>
</feature>
<dbReference type="InterPro" id="IPR050926">
    <property type="entry name" value="Aconitase/IPM_isomerase"/>
</dbReference>
<evidence type="ECO:0000313" key="3">
    <source>
        <dbReference type="Proteomes" id="UP000319836"/>
    </source>
</evidence>
<gene>
    <name evidence="2" type="ORF">E6K80_00095</name>
</gene>
<dbReference type="EMBL" id="VBPA01000003">
    <property type="protein sequence ID" value="TMQ73449.1"/>
    <property type="molecule type" value="Genomic_DNA"/>
</dbReference>
<dbReference type="PANTHER" id="PTHR43160">
    <property type="entry name" value="ACONITATE HYDRATASE B"/>
    <property type="match status" value="1"/>
</dbReference>
<proteinExistence type="predicted"/>
<accession>A0A538UCJ5</accession>
<dbReference type="PANTHER" id="PTHR43160:SF4">
    <property type="entry name" value="ACONITATE HYDRATASE B"/>
    <property type="match status" value="1"/>
</dbReference>
<dbReference type="InterPro" id="IPR000573">
    <property type="entry name" value="AconitaseA/IPMdHydase_ssu_swvl"/>
</dbReference>
<dbReference type="InterPro" id="IPR036008">
    <property type="entry name" value="Aconitase_4Fe-4S_dom"/>
</dbReference>
<dbReference type="Pfam" id="PF00694">
    <property type="entry name" value="Aconitase_C"/>
    <property type="match status" value="1"/>
</dbReference>
<feature type="non-terminal residue" evidence="2">
    <location>
        <position position="1"/>
    </location>
</feature>
<dbReference type="GO" id="GO:0003994">
    <property type="term" value="F:aconitate hydratase activity"/>
    <property type="evidence" value="ECO:0007669"/>
    <property type="project" value="TreeGrafter"/>
</dbReference>
<dbReference type="AlphaFoldDB" id="A0A538UCJ5"/>
<dbReference type="SUPFAM" id="SSF52016">
    <property type="entry name" value="LeuD/IlvD-like"/>
    <property type="match status" value="1"/>
</dbReference>
<dbReference type="SUPFAM" id="SSF53732">
    <property type="entry name" value="Aconitase iron-sulfur domain"/>
    <property type="match status" value="1"/>
</dbReference>
<dbReference type="Gene3D" id="3.40.1060.10">
    <property type="entry name" value="Aconitase, Domain 2"/>
    <property type="match status" value="1"/>
</dbReference>